<dbReference type="RefSeq" id="WP_133853432.1">
    <property type="nucleotide sequence ID" value="NZ_SNXZ01000008.1"/>
</dbReference>
<gene>
    <name evidence="4" type="ORF">EV186_10859</name>
</gene>
<dbReference type="PROSITE" id="PS51186">
    <property type="entry name" value="GNAT"/>
    <property type="match status" value="1"/>
</dbReference>
<accession>A0A4R6RXP1</accession>
<evidence type="ECO:0000256" key="2">
    <source>
        <dbReference type="ARBA" id="ARBA00023315"/>
    </source>
</evidence>
<dbReference type="Gene3D" id="3.40.630.30">
    <property type="match status" value="1"/>
</dbReference>
<organism evidence="4 5">
    <name type="scientific">Labedaea rhizosphaerae</name>
    <dbReference type="NCBI Taxonomy" id="598644"/>
    <lineage>
        <taxon>Bacteria</taxon>
        <taxon>Bacillati</taxon>
        <taxon>Actinomycetota</taxon>
        <taxon>Actinomycetes</taxon>
        <taxon>Pseudonocardiales</taxon>
        <taxon>Pseudonocardiaceae</taxon>
        <taxon>Labedaea</taxon>
    </lineage>
</organism>
<dbReference type="Proteomes" id="UP000295444">
    <property type="component" value="Unassembled WGS sequence"/>
</dbReference>
<evidence type="ECO:0000313" key="4">
    <source>
        <dbReference type="EMBL" id="TDP91849.1"/>
    </source>
</evidence>
<sequence length="337" mass="37442">MEIRRFDARSATDDELRQLHRITVANQAITRPNEPAPTFDQYVGRLLHPVPGFGKPTRWVAVADDRIVAWTTMFSPEAENPHLTIVEQLVVESSARRRGIGTQLLRTFLPELIAEGRTTIEFWAVTAGGSGESWAHHHGFRATHAVQVQELGTRQVDPARWEVEPPPGYRLVSWRGRCPDDLVESFAVARTAIKDAPLGASEFHFAEWTVARVRAAEAELAEAGIENRVCVAVAHGTVVALTMVELHPHRRDWAYQNDTAVLAEHRGHGLGRCIKAAMTRSLVAELPELRSVRTQTSTSNVHMIATNHALGYTDVRIQIVLTHDVRALARTLGGQRA</sequence>
<dbReference type="OrthoDB" id="4119890at2"/>
<name>A0A4R6RXP1_LABRH</name>
<dbReference type="InterPro" id="IPR016181">
    <property type="entry name" value="Acyl_CoA_acyltransferase"/>
</dbReference>
<proteinExistence type="predicted"/>
<evidence type="ECO:0000313" key="5">
    <source>
        <dbReference type="Proteomes" id="UP000295444"/>
    </source>
</evidence>
<dbReference type="AlphaFoldDB" id="A0A4R6RXP1"/>
<dbReference type="InterPro" id="IPR050832">
    <property type="entry name" value="Bact_Acetyltransf"/>
</dbReference>
<evidence type="ECO:0000259" key="3">
    <source>
        <dbReference type="PROSITE" id="PS51186"/>
    </source>
</evidence>
<evidence type="ECO:0000256" key="1">
    <source>
        <dbReference type="ARBA" id="ARBA00022679"/>
    </source>
</evidence>
<comment type="caution">
    <text evidence="4">The sequence shown here is derived from an EMBL/GenBank/DDBJ whole genome shotgun (WGS) entry which is preliminary data.</text>
</comment>
<keyword evidence="5" id="KW-1185">Reference proteome</keyword>
<dbReference type="Pfam" id="PF00583">
    <property type="entry name" value="Acetyltransf_1"/>
    <property type="match status" value="1"/>
</dbReference>
<feature type="domain" description="N-acetyltransferase" evidence="3">
    <location>
        <begin position="1"/>
        <end position="167"/>
    </location>
</feature>
<keyword evidence="2" id="KW-0012">Acyltransferase</keyword>
<dbReference type="EMBL" id="SNXZ01000008">
    <property type="protein sequence ID" value="TDP91849.1"/>
    <property type="molecule type" value="Genomic_DNA"/>
</dbReference>
<protein>
    <submittedName>
        <fullName evidence="4">Acetyltransferase (GNAT) family protein</fullName>
    </submittedName>
</protein>
<dbReference type="InterPro" id="IPR000182">
    <property type="entry name" value="GNAT_dom"/>
</dbReference>
<keyword evidence="1 4" id="KW-0808">Transferase</keyword>
<dbReference type="PANTHER" id="PTHR43877">
    <property type="entry name" value="AMINOALKYLPHOSPHONATE N-ACETYLTRANSFERASE-RELATED-RELATED"/>
    <property type="match status" value="1"/>
</dbReference>
<reference evidence="4 5" key="1">
    <citation type="submission" date="2019-03" db="EMBL/GenBank/DDBJ databases">
        <title>Genomic Encyclopedia of Type Strains, Phase IV (KMG-IV): sequencing the most valuable type-strain genomes for metagenomic binning, comparative biology and taxonomic classification.</title>
        <authorList>
            <person name="Goeker M."/>
        </authorList>
    </citation>
    <scope>NUCLEOTIDE SEQUENCE [LARGE SCALE GENOMIC DNA]</scope>
    <source>
        <strain evidence="4 5">DSM 45361</strain>
    </source>
</reference>
<dbReference type="SUPFAM" id="SSF55729">
    <property type="entry name" value="Acyl-CoA N-acyltransferases (Nat)"/>
    <property type="match status" value="2"/>
</dbReference>
<dbReference type="CDD" id="cd04301">
    <property type="entry name" value="NAT_SF"/>
    <property type="match status" value="2"/>
</dbReference>
<dbReference type="GO" id="GO:0016747">
    <property type="term" value="F:acyltransferase activity, transferring groups other than amino-acyl groups"/>
    <property type="evidence" value="ECO:0007669"/>
    <property type="project" value="InterPro"/>
</dbReference>